<evidence type="ECO:0000256" key="5">
    <source>
        <dbReference type="ARBA" id="ARBA00023136"/>
    </source>
</evidence>
<dbReference type="EMBL" id="JBHSMI010000052">
    <property type="protein sequence ID" value="MFC5406291.1"/>
    <property type="molecule type" value="Genomic_DNA"/>
</dbReference>
<feature type="transmembrane region" description="Helical" evidence="6">
    <location>
        <begin position="92"/>
        <end position="110"/>
    </location>
</feature>
<accession>A0ABW0I1J8</accession>
<comment type="subcellular location">
    <subcellularLocation>
        <location evidence="1">Cell membrane</location>
        <topology evidence="1">Multi-pass membrane protein</topology>
    </subcellularLocation>
</comment>
<name>A0ABW0I1J8_9BACL</name>
<keyword evidence="9" id="KW-1185">Reference proteome</keyword>
<dbReference type="PANTHER" id="PTHR23518">
    <property type="entry name" value="C-METHYLTRANSFERASE"/>
    <property type="match status" value="1"/>
</dbReference>
<evidence type="ECO:0000256" key="4">
    <source>
        <dbReference type="ARBA" id="ARBA00022989"/>
    </source>
</evidence>
<evidence type="ECO:0000256" key="3">
    <source>
        <dbReference type="ARBA" id="ARBA00022692"/>
    </source>
</evidence>
<proteinExistence type="predicted"/>
<evidence type="ECO:0000313" key="8">
    <source>
        <dbReference type="EMBL" id="MFC5406291.1"/>
    </source>
</evidence>
<reference evidence="9" key="1">
    <citation type="journal article" date="2019" name="Int. J. Syst. Evol. Microbiol.">
        <title>The Global Catalogue of Microorganisms (GCM) 10K type strain sequencing project: providing services to taxonomists for standard genome sequencing and annotation.</title>
        <authorList>
            <consortium name="The Broad Institute Genomics Platform"/>
            <consortium name="The Broad Institute Genome Sequencing Center for Infectious Disease"/>
            <person name="Wu L."/>
            <person name="Ma J."/>
        </authorList>
    </citation>
    <scope>NUCLEOTIDE SEQUENCE [LARGE SCALE GENOMIC DNA]</scope>
    <source>
        <strain evidence="9">CGMCC 1.18575</strain>
    </source>
</reference>
<dbReference type="Gene3D" id="1.20.1250.20">
    <property type="entry name" value="MFS general substrate transporter like domains"/>
    <property type="match status" value="1"/>
</dbReference>
<sequence>MKIFSVIGLIVLVAAILTCGFINTKNLWVLISLMFLSGTGIGLVLPSLDALITEGIEKKQRGTIASLYSSARFIGVALGPLIAAVIHDEALFYLLAGCAGLSLVMALIAIKPRNTVHL</sequence>
<gene>
    <name evidence="8" type="ORF">ACFPOF_26430</name>
</gene>
<evidence type="ECO:0000256" key="6">
    <source>
        <dbReference type="SAM" id="Phobius"/>
    </source>
</evidence>
<feature type="transmembrane region" description="Helical" evidence="6">
    <location>
        <begin position="28"/>
        <end position="52"/>
    </location>
</feature>
<keyword evidence="3 6" id="KW-0812">Transmembrane</keyword>
<feature type="transmembrane region" description="Helical" evidence="6">
    <location>
        <begin position="64"/>
        <end position="86"/>
    </location>
</feature>
<evidence type="ECO:0000256" key="1">
    <source>
        <dbReference type="ARBA" id="ARBA00004651"/>
    </source>
</evidence>
<dbReference type="SUPFAM" id="SSF103473">
    <property type="entry name" value="MFS general substrate transporter"/>
    <property type="match status" value="1"/>
</dbReference>
<evidence type="ECO:0000313" key="9">
    <source>
        <dbReference type="Proteomes" id="UP001596113"/>
    </source>
</evidence>
<dbReference type="InterPro" id="IPR020846">
    <property type="entry name" value="MFS_dom"/>
</dbReference>
<dbReference type="Proteomes" id="UP001596113">
    <property type="component" value="Unassembled WGS sequence"/>
</dbReference>
<evidence type="ECO:0000259" key="7">
    <source>
        <dbReference type="PROSITE" id="PS50850"/>
    </source>
</evidence>
<dbReference type="InterPro" id="IPR011701">
    <property type="entry name" value="MFS"/>
</dbReference>
<feature type="domain" description="Major facilitator superfamily (MFS) profile" evidence="7">
    <location>
        <begin position="1"/>
        <end position="118"/>
    </location>
</feature>
<dbReference type="PANTHER" id="PTHR23518:SF2">
    <property type="entry name" value="MAJOR FACILITATOR SUPERFAMILY TRANSPORTER"/>
    <property type="match status" value="1"/>
</dbReference>
<keyword evidence="4 6" id="KW-1133">Transmembrane helix</keyword>
<dbReference type="Pfam" id="PF07690">
    <property type="entry name" value="MFS_1"/>
    <property type="match status" value="1"/>
</dbReference>
<comment type="caution">
    <text evidence="8">The sequence shown here is derived from an EMBL/GenBank/DDBJ whole genome shotgun (WGS) entry which is preliminary data.</text>
</comment>
<keyword evidence="2" id="KW-0813">Transport</keyword>
<protein>
    <submittedName>
        <fullName evidence="8">MFS transporter</fullName>
    </submittedName>
</protein>
<keyword evidence="5 6" id="KW-0472">Membrane</keyword>
<dbReference type="PROSITE" id="PS50850">
    <property type="entry name" value="MFS"/>
    <property type="match status" value="1"/>
</dbReference>
<dbReference type="RefSeq" id="WP_378138352.1">
    <property type="nucleotide sequence ID" value="NZ_JBHSMI010000052.1"/>
</dbReference>
<evidence type="ECO:0000256" key="2">
    <source>
        <dbReference type="ARBA" id="ARBA00022448"/>
    </source>
</evidence>
<dbReference type="InterPro" id="IPR036259">
    <property type="entry name" value="MFS_trans_sf"/>
</dbReference>
<organism evidence="8 9">
    <name type="scientific">Cohnella soli</name>
    <dbReference type="NCBI Taxonomy" id="425005"/>
    <lineage>
        <taxon>Bacteria</taxon>
        <taxon>Bacillati</taxon>
        <taxon>Bacillota</taxon>
        <taxon>Bacilli</taxon>
        <taxon>Bacillales</taxon>
        <taxon>Paenibacillaceae</taxon>
        <taxon>Cohnella</taxon>
    </lineage>
</organism>